<gene>
    <name evidence="3" type="ORF">FO059_07670</name>
</gene>
<dbReference type="InterPro" id="IPR005269">
    <property type="entry name" value="LOG"/>
</dbReference>
<protein>
    <recommendedName>
        <fullName evidence="1">Cytokinin riboside 5'-monophosphate phosphoribohydrolase</fullName>
        <ecNumber evidence="1">3.2.2.n1</ecNumber>
    </recommendedName>
</protein>
<keyword evidence="4" id="KW-1185">Reference proteome</keyword>
<dbReference type="FunFam" id="3.40.50.450:FF:000011">
    <property type="entry name" value="TIGR00730 family Rossman fold protein"/>
    <property type="match status" value="1"/>
</dbReference>
<name>A0A516X2C6_9ACTN</name>
<keyword evidence="1" id="KW-0378">Hydrolase</keyword>
<accession>A0A516X2C6</accession>
<evidence type="ECO:0000313" key="3">
    <source>
        <dbReference type="EMBL" id="QDQ97232.1"/>
    </source>
</evidence>
<dbReference type="PANTHER" id="PTHR43393">
    <property type="entry name" value="CYTOKININ RIBOSIDE 5'-MONOPHOSPHATE PHOSPHORIBOHYDROLASE"/>
    <property type="match status" value="1"/>
</dbReference>
<dbReference type="Proteomes" id="UP000317344">
    <property type="component" value="Chromosome"/>
</dbReference>
<dbReference type="GO" id="GO:0009691">
    <property type="term" value="P:cytokinin biosynthetic process"/>
    <property type="evidence" value="ECO:0007669"/>
    <property type="project" value="UniProtKB-UniRule"/>
</dbReference>
<evidence type="ECO:0000256" key="2">
    <source>
        <dbReference type="SAM" id="MobiDB-lite"/>
    </source>
</evidence>
<comment type="catalytic activity">
    <reaction evidence="1">
        <text>N(6)-(dimethylallyl)adenosine 5'-phosphate + H2O = N(6)-dimethylallyladenine + D-ribose 5-phosphate</text>
        <dbReference type="Rhea" id="RHEA:48560"/>
        <dbReference type="ChEBI" id="CHEBI:15377"/>
        <dbReference type="ChEBI" id="CHEBI:17660"/>
        <dbReference type="ChEBI" id="CHEBI:57526"/>
        <dbReference type="ChEBI" id="CHEBI:78346"/>
        <dbReference type="EC" id="3.2.2.n1"/>
    </reaction>
</comment>
<reference evidence="3 4" key="2">
    <citation type="submission" date="2019-07" db="EMBL/GenBank/DDBJ databases">
        <authorList>
            <person name="Huang Y."/>
        </authorList>
    </citation>
    <scope>NUCLEOTIDE SEQUENCE [LARGE SCALE GENOMIC DNA]</scope>
    <source>
        <strain evidence="3 4">HY188</strain>
    </source>
</reference>
<dbReference type="Pfam" id="PF03641">
    <property type="entry name" value="Lysine_decarbox"/>
    <property type="match status" value="1"/>
</dbReference>
<dbReference type="GO" id="GO:0102682">
    <property type="term" value="F:cytokinin riboside 5'-monophosphate phosphoribohydrolase activity"/>
    <property type="evidence" value="ECO:0007669"/>
    <property type="project" value="RHEA"/>
</dbReference>
<dbReference type="EMBL" id="CP041765">
    <property type="protein sequence ID" value="QDQ97232.1"/>
    <property type="molecule type" value="Genomic_DNA"/>
</dbReference>
<dbReference type="GO" id="GO:0005829">
    <property type="term" value="C:cytosol"/>
    <property type="evidence" value="ECO:0007669"/>
    <property type="project" value="TreeGrafter"/>
</dbReference>
<feature type="compositionally biased region" description="Basic and acidic residues" evidence="2">
    <location>
        <begin position="1"/>
        <end position="11"/>
    </location>
</feature>
<dbReference type="SUPFAM" id="SSF102405">
    <property type="entry name" value="MCP/YpsA-like"/>
    <property type="match status" value="1"/>
</dbReference>
<dbReference type="EC" id="3.2.2.n1" evidence="1"/>
<dbReference type="PANTHER" id="PTHR43393:SF2">
    <property type="entry name" value="CYTOKININ RIBOSIDE 5'-MONOPHOSPHATE PHOSPHORIBOHYDROLASE"/>
    <property type="match status" value="1"/>
</dbReference>
<dbReference type="OrthoDB" id="9801098at2"/>
<dbReference type="InterPro" id="IPR031100">
    <property type="entry name" value="LOG_fam"/>
</dbReference>
<dbReference type="InterPro" id="IPR052341">
    <property type="entry name" value="LOG_family_nucleotidases"/>
</dbReference>
<sequence length="269" mass="29278">MSPDRDSDVSARPRGVFGPRDRRDSTSTPEQRLLDHRGPGDWVHTDPWRVLRIHSEFIEGFGALAELPRAVSIFGSARVGETSDTYRDTRRLAGKFVDAGYAVITGGGPGVMEAGNRGAVDADGLSVGLGIELPHEQGMNRWVETGLNFRYFFTRKTMFVKYSQAFVCMPGGFGTLDELSEALTLVQTGKITRFPIVLVGSAFWDGLVRWLRDTLVAEGMIDAADVDLIHVTDSLDDAVRFVVEAHQELDGDVQAVDGPTGPAGEVGPQ</sequence>
<evidence type="ECO:0000313" key="4">
    <source>
        <dbReference type="Proteomes" id="UP000317344"/>
    </source>
</evidence>
<keyword evidence="1" id="KW-0203">Cytokinin biosynthesis</keyword>
<proteinExistence type="inferred from homology"/>
<dbReference type="Gene3D" id="3.40.50.450">
    <property type="match status" value="1"/>
</dbReference>
<feature type="region of interest" description="Disordered" evidence="2">
    <location>
        <begin position="1"/>
        <end position="39"/>
    </location>
</feature>
<comment type="similarity">
    <text evidence="1">Belongs to the LOG family.</text>
</comment>
<evidence type="ECO:0000256" key="1">
    <source>
        <dbReference type="RuleBase" id="RU363015"/>
    </source>
</evidence>
<dbReference type="AlphaFoldDB" id="A0A516X2C6"/>
<dbReference type="NCBIfam" id="TIGR00730">
    <property type="entry name" value="Rossman fold protein, TIGR00730 family"/>
    <property type="match status" value="1"/>
</dbReference>
<reference evidence="3 4" key="1">
    <citation type="submission" date="2019-07" db="EMBL/GenBank/DDBJ databases">
        <title>Tomitella cavernea sp. nov., an actinomycete isolated from soil.</title>
        <authorList>
            <person name="Cheng J."/>
        </authorList>
    </citation>
    <scope>NUCLEOTIDE SEQUENCE [LARGE SCALE GENOMIC DNA]</scope>
    <source>
        <strain evidence="3 4">HY188</strain>
    </source>
</reference>
<organism evidence="3 4">
    <name type="scientific">Tomitella fengzijianii</name>
    <dbReference type="NCBI Taxonomy" id="2597660"/>
    <lineage>
        <taxon>Bacteria</taxon>
        <taxon>Bacillati</taxon>
        <taxon>Actinomycetota</taxon>
        <taxon>Actinomycetes</taxon>
        <taxon>Mycobacteriales</taxon>
        <taxon>Tomitella</taxon>
    </lineage>
</organism>
<comment type="catalytic activity">
    <reaction evidence="1">
        <text>9-ribosyl-trans-zeatin 5'-phosphate + H2O = trans-zeatin + D-ribose 5-phosphate</text>
        <dbReference type="Rhea" id="RHEA:48564"/>
        <dbReference type="ChEBI" id="CHEBI:15377"/>
        <dbReference type="ChEBI" id="CHEBI:16522"/>
        <dbReference type="ChEBI" id="CHEBI:78346"/>
        <dbReference type="ChEBI" id="CHEBI:87947"/>
        <dbReference type="EC" id="3.2.2.n1"/>
    </reaction>
</comment>
<dbReference type="RefSeq" id="WP_143907723.1">
    <property type="nucleotide sequence ID" value="NZ_CP041765.1"/>
</dbReference>
<dbReference type="KEGG" id="toy:FO059_07670"/>